<gene>
    <name evidence="2" type="ORF">PL9631_110069</name>
</gene>
<keyword evidence="3" id="KW-1185">Reference proteome</keyword>
<dbReference type="AlphaFoldDB" id="A0A7Z9DXI2"/>
<proteinExistence type="predicted"/>
<accession>A0A7Z9DXI2</accession>
<dbReference type="Proteomes" id="UP000182190">
    <property type="component" value="Unassembled WGS sequence"/>
</dbReference>
<dbReference type="EMBL" id="CZCS02000013">
    <property type="protein sequence ID" value="VXD14573.1"/>
    <property type="molecule type" value="Genomic_DNA"/>
</dbReference>
<dbReference type="SUPFAM" id="SSF52980">
    <property type="entry name" value="Restriction endonuclease-like"/>
    <property type="match status" value="1"/>
</dbReference>
<dbReference type="Pfam" id="PF05685">
    <property type="entry name" value="Uma2"/>
    <property type="match status" value="1"/>
</dbReference>
<evidence type="ECO:0000259" key="1">
    <source>
        <dbReference type="Pfam" id="PF05685"/>
    </source>
</evidence>
<sequence length="190" mass="21986">MINQTLAESMKWTTADLELLSNDEWKRYEIIAGELFVTRAPDWNHQRVCGNIYAELNAWSRRTNLGQPAMTPGIIYTESDNVIPDVVWVSREKLATLLDSAGHLTGSPELVVEVLSPGKENERRDKQAKLKLYSIQGVQEYWIVDRYQQQVQVYRRQNNQLILAETLLITDEITSALLPEFRCQIELFFN</sequence>
<dbReference type="InterPro" id="IPR008538">
    <property type="entry name" value="Uma2"/>
</dbReference>
<evidence type="ECO:0000313" key="2">
    <source>
        <dbReference type="EMBL" id="VXD14573.1"/>
    </source>
</evidence>
<dbReference type="PANTHER" id="PTHR34107">
    <property type="entry name" value="SLL0198 PROTEIN-RELATED"/>
    <property type="match status" value="1"/>
</dbReference>
<feature type="domain" description="Putative restriction endonuclease" evidence="1">
    <location>
        <begin position="18"/>
        <end position="185"/>
    </location>
</feature>
<evidence type="ECO:0000313" key="3">
    <source>
        <dbReference type="Proteomes" id="UP000182190"/>
    </source>
</evidence>
<dbReference type="Gene3D" id="3.90.1570.10">
    <property type="entry name" value="tt1808, chain A"/>
    <property type="match status" value="1"/>
</dbReference>
<dbReference type="InterPro" id="IPR011335">
    <property type="entry name" value="Restrct_endonuc-II-like"/>
</dbReference>
<dbReference type="CDD" id="cd06260">
    <property type="entry name" value="DUF820-like"/>
    <property type="match status" value="1"/>
</dbReference>
<comment type="caution">
    <text evidence="2">The sequence shown here is derived from an EMBL/GenBank/DDBJ whole genome shotgun (WGS) entry which is preliminary data.</text>
</comment>
<reference evidence="2" key="1">
    <citation type="submission" date="2019-10" db="EMBL/GenBank/DDBJ databases">
        <authorList>
            <consortium name="Genoscope - CEA"/>
            <person name="William W."/>
        </authorList>
    </citation>
    <scope>NUCLEOTIDE SEQUENCE [LARGE SCALE GENOMIC DNA]</scope>
    <source>
        <strain evidence="2">BBR_PRJEB10994</strain>
    </source>
</reference>
<dbReference type="PANTHER" id="PTHR34107:SF4">
    <property type="entry name" value="SLL1222 PROTEIN"/>
    <property type="match status" value="1"/>
</dbReference>
<protein>
    <recommendedName>
        <fullName evidence="1">Putative restriction endonuclease domain-containing protein</fullName>
    </recommendedName>
</protein>
<name>A0A7Z9DXI2_9CYAN</name>
<dbReference type="InterPro" id="IPR012296">
    <property type="entry name" value="Nuclease_put_TT1808"/>
</dbReference>
<organism evidence="2 3">
    <name type="scientific">Planktothrix paucivesiculata PCC 9631</name>
    <dbReference type="NCBI Taxonomy" id="671071"/>
    <lineage>
        <taxon>Bacteria</taxon>
        <taxon>Bacillati</taxon>
        <taxon>Cyanobacteriota</taxon>
        <taxon>Cyanophyceae</taxon>
        <taxon>Oscillatoriophycideae</taxon>
        <taxon>Oscillatoriales</taxon>
        <taxon>Microcoleaceae</taxon>
        <taxon>Planktothrix</taxon>
    </lineage>
</organism>